<proteinExistence type="predicted"/>
<dbReference type="STRING" id="1314778.A0A5C3PLL7"/>
<dbReference type="Proteomes" id="UP000308197">
    <property type="component" value="Unassembled WGS sequence"/>
</dbReference>
<dbReference type="PANTHER" id="PTHR33096:SF1">
    <property type="entry name" value="CXC1-LIKE CYSTEINE CLUSTER ASSOCIATED WITH KDZ TRANSPOSASES DOMAIN-CONTAINING PROTEIN"/>
    <property type="match status" value="1"/>
</dbReference>
<dbReference type="InterPro" id="IPR040521">
    <property type="entry name" value="KDZ"/>
</dbReference>
<dbReference type="EMBL" id="ML211039">
    <property type="protein sequence ID" value="TFK90694.1"/>
    <property type="molecule type" value="Genomic_DNA"/>
</dbReference>
<sequence length="1007" mass="113468">MKDRPLLQWMRRIPEYLAELLRLEGRGDHTGSQCKGCGTVGDGTYRCEDCWTTCMYCQVCIADRHVTSPLHCIQVWKGGHFEAVTLKSLGLRVQLGHDPGDRCFHPQRAHGDDFVVLDVHGIHEVGLDFCGCPGAQRHTTQLLRVRWFPATSVDPRTAATFAMLEHFHLLSMQSKLSGWEFYTCLARRTDNTGTEEIKDRYPAFMQMVRQWRHLKLLKRSGRGHDPDGVAATGPGSCAVECPACPQPEKNLPQGWENAPKWKRSVLMWLYQLYISLDANFRLKRKKVSCEESDPSLNDGIAYMVKEQQYKAFLEATGNLPPEKHTHCNNHNAVKLANLKNGALLAATGVGAVDCARHGFRRPASIGDLQKGERYANMDYLLMSTLCLTIIPWIVATYDIACQFGINLHHRFDEVYGWRTWAGRSLRWAIPKFHIAAHREYCRGQYSLHYLPLLGRYDGEAIERNWGGANPMASSTKEMGPGSRRDALDDAFGDSNWYKVVKLPASLLEKMKMAVPQRNEHVSAFKQYNDALPVEHTTLWTEQVEAWEADSTQPNPFLVTRPTITESSIRKKLLEEDAEALRLGREVILHEDFSSSTMLSAGIDLEEHQREHAANLAGLHEHATDLARAKVQDRQNTLHRKLDAWFKVQQLFIPGVIARRSQIMTTPTMQLAHKIPLLLPSQAMLFLEVDVKLLQQEWALREAQAYDALADTRGLLELRCHLYQIKDRWVRGQGANTRAMSSIAGVQYKIDMAAQRYRCAQNAMSCLSPRLGKDLDGWRRVLRPLEDCDLRHASEDENTTESTRTISWIWKHYSTAEQGQVPAAGEASANVNAPVRSEWCKARARAHRWTEEVLLLLEEMHRVLEYHEWAACEWERRADANFEDRPDYQEGTRAYALRQASIRRALKTYAQHAWRNVQEYVNLVTDDDTTSIVNLAMNSLPELESIAISSAPSLSGSLLDLASLASSSSISVAGSIPDLVSLASSSSLSLASGGMTGGADGLVDSDSD</sequence>
<evidence type="ECO:0000256" key="1">
    <source>
        <dbReference type="SAM" id="MobiDB-lite"/>
    </source>
</evidence>
<keyword evidence="4" id="KW-1185">Reference proteome</keyword>
<gene>
    <name evidence="3" type="ORF">K466DRAFT_484330</name>
</gene>
<dbReference type="InterPro" id="IPR041457">
    <property type="entry name" value="CxC2_KDZ-assoc"/>
</dbReference>
<dbReference type="AlphaFoldDB" id="A0A5C3PLL7"/>
<dbReference type="InParanoid" id="A0A5C3PLL7"/>
<evidence type="ECO:0000259" key="2">
    <source>
        <dbReference type="Pfam" id="PF18803"/>
    </source>
</evidence>
<name>A0A5C3PLL7_9APHY</name>
<reference evidence="3 4" key="1">
    <citation type="journal article" date="2019" name="Nat. Ecol. Evol.">
        <title>Megaphylogeny resolves global patterns of mushroom evolution.</title>
        <authorList>
            <person name="Varga T."/>
            <person name="Krizsan K."/>
            <person name="Foldi C."/>
            <person name="Dima B."/>
            <person name="Sanchez-Garcia M."/>
            <person name="Sanchez-Ramirez S."/>
            <person name="Szollosi G.J."/>
            <person name="Szarkandi J.G."/>
            <person name="Papp V."/>
            <person name="Albert L."/>
            <person name="Andreopoulos W."/>
            <person name="Angelini C."/>
            <person name="Antonin V."/>
            <person name="Barry K.W."/>
            <person name="Bougher N.L."/>
            <person name="Buchanan P."/>
            <person name="Buyck B."/>
            <person name="Bense V."/>
            <person name="Catcheside P."/>
            <person name="Chovatia M."/>
            <person name="Cooper J."/>
            <person name="Damon W."/>
            <person name="Desjardin D."/>
            <person name="Finy P."/>
            <person name="Geml J."/>
            <person name="Haridas S."/>
            <person name="Hughes K."/>
            <person name="Justo A."/>
            <person name="Karasinski D."/>
            <person name="Kautmanova I."/>
            <person name="Kiss B."/>
            <person name="Kocsube S."/>
            <person name="Kotiranta H."/>
            <person name="LaButti K.M."/>
            <person name="Lechner B.E."/>
            <person name="Liimatainen K."/>
            <person name="Lipzen A."/>
            <person name="Lukacs Z."/>
            <person name="Mihaltcheva S."/>
            <person name="Morgado L.N."/>
            <person name="Niskanen T."/>
            <person name="Noordeloos M.E."/>
            <person name="Ohm R.A."/>
            <person name="Ortiz-Santana B."/>
            <person name="Ovrebo C."/>
            <person name="Racz N."/>
            <person name="Riley R."/>
            <person name="Savchenko A."/>
            <person name="Shiryaev A."/>
            <person name="Soop K."/>
            <person name="Spirin V."/>
            <person name="Szebenyi C."/>
            <person name="Tomsovsky M."/>
            <person name="Tulloss R.E."/>
            <person name="Uehling J."/>
            <person name="Grigoriev I.V."/>
            <person name="Vagvolgyi C."/>
            <person name="Papp T."/>
            <person name="Martin F.M."/>
            <person name="Miettinen O."/>
            <person name="Hibbett D.S."/>
            <person name="Nagy L.G."/>
        </authorList>
    </citation>
    <scope>NUCLEOTIDE SEQUENCE [LARGE SCALE GENOMIC DNA]</scope>
    <source>
        <strain evidence="3 4">HHB13444</strain>
    </source>
</reference>
<evidence type="ECO:0000313" key="4">
    <source>
        <dbReference type="Proteomes" id="UP000308197"/>
    </source>
</evidence>
<evidence type="ECO:0000313" key="3">
    <source>
        <dbReference type="EMBL" id="TFK90694.1"/>
    </source>
</evidence>
<feature type="domain" description="CxC2-like cysteine cluster KDZ transposase-associated" evidence="2">
    <location>
        <begin position="86"/>
        <end position="193"/>
    </location>
</feature>
<protein>
    <recommendedName>
        <fullName evidence="2">CxC2-like cysteine cluster KDZ transposase-associated domain-containing protein</fullName>
    </recommendedName>
</protein>
<dbReference type="PANTHER" id="PTHR33096">
    <property type="entry name" value="CXC2 DOMAIN-CONTAINING PROTEIN"/>
    <property type="match status" value="1"/>
</dbReference>
<accession>A0A5C3PLL7</accession>
<dbReference type="Pfam" id="PF18758">
    <property type="entry name" value="KDZ"/>
    <property type="match status" value="1"/>
</dbReference>
<organism evidence="3 4">
    <name type="scientific">Polyporus arcularius HHB13444</name>
    <dbReference type="NCBI Taxonomy" id="1314778"/>
    <lineage>
        <taxon>Eukaryota</taxon>
        <taxon>Fungi</taxon>
        <taxon>Dikarya</taxon>
        <taxon>Basidiomycota</taxon>
        <taxon>Agaricomycotina</taxon>
        <taxon>Agaricomycetes</taxon>
        <taxon>Polyporales</taxon>
        <taxon>Polyporaceae</taxon>
        <taxon>Polyporus</taxon>
    </lineage>
</organism>
<feature type="region of interest" description="Disordered" evidence="1">
    <location>
        <begin position="987"/>
        <end position="1007"/>
    </location>
</feature>
<dbReference type="Pfam" id="PF18803">
    <property type="entry name" value="CxC2"/>
    <property type="match status" value="1"/>
</dbReference>